<dbReference type="Proteomes" id="UP001501729">
    <property type="component" value="Unassembled WGS sequence"/>
</dbReference>
<protein>
    <recommendedName>
        <fullName evidence="1">Glyoxalase/fosfomycin resistance/dioxygenase domain-containing protein</fullName>
    </recommendedName>
</protein>
<dbReference type="EMBL" id="BAABKX010000030">
    <property type="protein sequence ID" value="GAA5065024.1"/>
    <property type="molecule type" value="Genomic_DNA"/>
</dbReference>
<evidence type="ECO:0000259" key="1">
    <source>
        <dbReference type="Pfam" id="PF00903"/>
    </source>
</evidence>
<dbReference type="Pfam" id="PF00903">
    <property type="entry name" value="Glyoxalase"/>
    <property type="match status" value="1"/>
</dbReference>
<dbReference type="InterPro" id="IPR004360">
    <property type="entry name" value="Glyas_Fos-R_dOase_dom"/>
</dbReference>
<accession>A0AAV3URA6</accession>
<name>A0AAV3URA6_9EURY</name>
<dbReference type="PANTHER" id="PTHR36503">
    <property type="entry name" value="BLR2520 PROTEIN"/>
    <property type="match status" value="1"/>
</dbReference>
<dbReference type="Gene3D" id="3.10.180.10">
    <property type="entry name" value="2,3-Dihydroxybiphenyl 1,2-Dioxygenase, domain 1"/>
    <property type="match status" value="1"/>
</dbReference>
<organism evidence="2 3">
    <name type="scientific">Haladaptatus pallidirubidus</name>
    <dbReference type="NCBI Taxonomy" id="1008152"/>
    <lineage>
        <taxon>Archaea</taxon>
        <taxon>Methanobacteriati</taxon>
        <taxon>Methanobacteriota</taxon>
        <taxon>Stenosarchaea group</taxon>
        <taxon>Halobacteria</taxon>
        <taxon>Halobacteriales</taxon>
        <taxon>Haladaptataceae</taxon>
        <taxon>Haladaptatus</taxon>
    </lineage>
</organism>
<evidence type="ECO:0000313" key="2">
    <source>
        <dbReference type="EMBL" id="GAA5065024.1"/>
    </source>
</evidence>
<feature type="domain" description="Glyoxalase/fosfomycin resistance/dioxygenase" evidence="1">
    <location>
        <begin position="32"/>
        <end position="83"/>
    </location>
</feature>
<sequence>MNNGFQLALYPKDQIAEDANIDGAVTSSAEFTLDYNVESKEEVEIIMMAAENAGAEIADSPRNRVWGGYSGQFKDPDDHLWEVVWNPEFRIEE</sequence>
<comment type="caution">
    <text evidence="2">The sequence shown here is derived from an EMBL/GenBank/DDBJ whole genome shotgun (WGS) entry which is preliminary data.</text>
</comment>
<proteinExistence type="predicted"/>
<dbReference type="PANTHER" id="PTHR36503:SF1">
    <property type="entry name" value="BLR2520 PROTEIN"/>
    <property type="match status" value="1"/>
</dbReference>
<reference evidence="2 3" key="1">
    <citation type="journal article" date="2019" name="Int. J. Syst. Evol. Microbiol.">
        <title>The Global Catalogue of Microorganisms (GCM) 10K type strain sequencing project: providing services to taxonomists for standard genome sequencing and annotation.</title>
        <authorList>
            <consortium name="The Broad Institute Genomics Platform"/>
            <consortium name="The Broad Institute Genome Sequencing Center for Infectious Disease"/>
            <person name="Wu L."/>
            <person name="Ma J."/>
        </authorList>
    </citation>
    <scope>NUCLEOTIDE SEQUENCE [LARGE SCALE GENOMIC DNA]</scope>
    <source>
        <strain evidence="2 3">JCM 17504</strain>
    </source>
</reference>
<keyword evidence="3" id="KW-1185">Reference proteome</keyword>
<gene>
    <name evidence="2" type="ORF">GCM10025751_55400</name>
</gene>
<dbReference type="InterPro" id="IPR029068">
    <property type="entry name" value="Glyas_Bleomycin-R_OHBP_Dase"/>
</dbReference>
<dbReference type="AlphaFoldDB" id="A0AAV3URA6"/>
<dbReference type="SUPFAM" id="SSF54593">
    <property type="entry name" value="Glyoxalase/Bleomycin resistance protein/Dihydroxybiphenyl dioxygenase"/>
    <property type="match status" value="1"/>
</dbReference>
<evidence type="ECO:0000313" key="3">
    <source>
        <dbReference type="Proteomes" id="UP001501729"/>
    </source>
</evidence>